<evidence type="ECO:0000256" key="1">
    <source>
        <dbReference type="ARBA" id="ARBA00022432"/>
    </source>
</evidence>
<dbReference type="PROSITE" id="PS51463">
    <property type="entry name" value="P_GLUCOSE_ISOMERASE_3"/>
    <property type="match status" value="2"/>
</dbReference>
<dbReference type="GO" id="GO:0004347">
    <property type="term" value="F:glucose-6-phosphate isomerase activity"/>
    <property type="evidence" value="ECO:0007669"/>
    <property type="project" value="InterPro"/>
</dbReference>
<protein>
    <submittedName>
        <fullName evidence="4">Unannotated protein</fullName>
    </submittedName>
</protein>
<evidence type="ECO:0000256" key="3">
    <source>
        <dbReference type="ARBA" id="ARBA00023235"/>
    </source>
</evidence>
<dbReference type="Pfam" id="PF00342">
    <property type="entry name" value="PGI"/>
    <property type="match status" value="1"/>
</dbReference>
<keyword evidence="2" id="KW-0324">Glycolysis</keyword>
<dbReference type="EMBL" id="CAEZTM010000002">
    <property type="protein sequence ID" value="CAB4561009.1"/>
    <property type="molecule type" value="Genomic_DNA"/>
</dbReference>
<accession>A0A6J6DEB4</accession>
<dbReference type="PRINTS" id="PR00662">
    <property type="entry name" value="G6PISOMERASE"/>
</dbReference>
<dbReference type="GO" id="GO:0006096">
    <property type="term" value="P:glycolytic process"/>
    <property type="evidence" value="ECO:0007669"/>
    <property type="project" value="UniProtKB-KW"/>
</dbReference>
<keyword evidence="1" id="KW-0312">Gluconeogenesis</keyword>
<proteinExistence type="predicted"/>
<sequence length="515" mass="53409">MIVALEPSLEQGIGSVLSTAVAERFASRLFAKDPTLWGQAALSEASVRLGWVDDPQAQRALVSEITDLREALLAEGASRVILCGMGGSSLGPEVMCASAGVPLVVSDTTHGDALAPVLESDLSDAVVVVSSKSGGTVETDSARRIFEKALLDQGLSPSSRIVVVTDPDSPLHQESVASGYRVFLANPSVGGRYSALTAFGLVPSGLAGMDLVSLLDEAHQAWSTLSMDAPSNPGLRLGAALADGAPERNKILLADAPEMPGFGDWVEQLVAESTGKDGRGLLPVVGSGLRDSDDCLTVGSVGSAASVQITGGLGAQILLWEVATVFAAAQLGVNPFDQPNVESAKIAARELLSREAGHPADSSSLEAMSVWASFDGSGSPETLIATLLRLIGTSSYVALCVFGNSADQAPWRAVATSLEQNTNRPVTVGFGPRFLHSTGQFHKGGPAEGVFIQIVEVPTASFDIPGRDFDCTGLLVAQARGDAQVIADSGQPILTITVRSEEARRRVLELLSSTT</sequence>
<dbReference type="GO" id="GO:0006094">
    <property type="term" value="P:gluconeogenesis"/>
    <property type="evidence" value="ECO:0007669"/>
    <property type="project" value="UniProtKB-KW"/>
</dbReference>
<dbReference type="GO" id="GO:0051156">
    <property type="term" value="P:glucose 6-phosphate metabolic process"/>
    <property type="evidence" value="ECO:0007669"/>
    <property type="project" value="TreeGrafter"/>
</dbReference>
<dbReference type="GO" id="GO:0048029">
    <property type="term" value="F:monosaccharide binding"/>
    <property type="evidence" value="ECO:0007669"/>
    <property type="project" value="TreeGrafter"/>
</dbReference>
<evidence type="ECO:0000256" key="2">
    <source>
        <dbReference type="ARBA" id="ARBA00023152"/>
    </source>
</evidence>
<dbReference type="Gene3D" id="3.40.50.10490">
    <property type="entry name" value="Glucose-6-phosphate isomerase like protein, domain 1"/>
    <property type="match status" value="3"/>
</dbReference>
<dbReference type="InterPro" id="IPR001672">
    <property type="entry name" value="G6P_Isomerase"/>
</dbReference>
<evidence type="ECO:0000313" key="4">
    <source>
        <dbReference type="EMBL" id="CAB4561009.1"/>
    </source>
</evidence>
<dbReference type="SUPFAM" id="SSF53697">
    <property type="entry name" value="SIS domain"/>
    <property type="match status" value="1"/>
</dbReference>
<dbReference type="InterPro" id="IPR046348">
    <property type="entry name" value="SIS_dom_sf"/>
</dbReference>
<dbReference type="AlphaFoldDB" id="A0A6J6DEB4"/>
<organism evidence="4">
    <name type="scientific">freshwater metagenome</name>
    <dbReference type="NCBI Taxonomy" id="449393"/>
    <lineage>
        <taxon>unclassified sequences</taxon>
        <taxon>metagenomes</taxon>
        <taxon>ecological metagenomes</taxon>
    </lineage>
</organism>
<name>A0A6J6DEB4_9ZZZZ</name>
<dbReference type="PANTHER" id="PTHR11469">
    <property type="entry name" value="GLUCOSE-6-PHOSPHATE ISOMERASE"/>
    <property type="match status" value="1"/>
</dbReference>
<reference evidence="4" key="1">
    <citation type="submission" date="2020-05" db="EMBL/GenBank/DDBJ databases">
        <authorList>
            <person name="Chiriac C."/>
            <person name="Salcher M."/>
            <person name="Ghai R."/>
            <person name="Kavagutti S V."/>
        </authorList>
    </citation>
    <scope>NUCLEOTIDE SEQUENCE</scope>
</reference>
<dbReference type="GO" id="GO:0097367">
    <property type="term" value="F:carbohydrate derivative binding"/>
    <property type="evidence" value="ECO:0007669"/>
    <property type="project" value="InterPro"/>
</dbReference>
<gene>
    <name evidence="4" type="ORF">UFOPK1684_00089</name>
</gene>
<dbReference type="GO" id="GO:0005829">
    <property type="term" value="C:cytosol"/>
    <property type="evidence" value="ECO:0007669"/>
    <property type="project" value="TreeGrafter"/>
</dbReference>
<dbReference type="PANTHER" id="PTHR11469:SF1">
    <property type="entry name" value="GLUCOSE-6-PHOSPHATE ISOMERASE"/>
    <property type="match status" value="1"/>
</dbReference>
<keyword evidence="3" id="KW-0413">Isomerase</keyword>